<dbReference type="EC" id="5.3.1.24" evidence="2"/>
<dbReference type="PANTHER" id="PTHR42894:SF1">
    <property type="entry name" value="N-(5'-PHOSPHORIBOSYL)ANTHRANILATE ISOMERASE"/>
    <property type="match status" value="1"/>
</dbReference>
<evidence type="ECO:0000256" key="2">
    <source>
        <dbReference type="ARBA" id="ARBA00012572"/>
    </source>
</evidence>
<feature type="domain" description="N-(5'phosphoribosyl) anthranilate isomerase (PRAI)" evidence="7">
    <location>
        <begin position="1"/>
        <end position="120"/>
    </location>
</feature>
<dbReference type="PANTHER" id="PTHR42894">
    <property type="entry name" value="N-(5'-PHOSPHORIBOSYL)ANTHRANILATE ISOMERASE"/>
    <property type="match status" value="1"/>
</dbReference>
<keyword evidence="6 8" id="KW-0413">Isomerase</keyword>
<accession>T0ZUQ5</accession>
<name>T0ZUQ5_9ZZZZ</name>
<evidence type="ECO:0000256" key="6">
    <source>
        <dbReference type="ARBA" id="ARBA00023235"/>
    </source>
</evidence>
<feature type="non-terminal residue" evidence="8">
    <location>
        <position position="1"/>
    </location>
</feature>
<dbReference type="SUPFAM" id="SSF51366">
    <property type="entry name" value="Ribulose-phoshate binding barrel"/>
    <property type="match status" value="1"/>
</dbReference>
<keyword evidence="4" id="KW-0822">Tryptophan biosynthesis</keyword>
<keyword evidence="5" id="KW-0057">Aromatic amino acid biosynthesis</keyword>
<evidence type="ECO:0000256" key="5">
    <source>
        <dbReference type="ARBA" id="ARBA00023141"/>
    </source>
</evidence>
<evidence type="ECO:0000259" key="7">
    <source>
        <dbReference type="Pfam" id="PF00697"/>
    </source>
</evidence>
<protein>
    <recommendedName>
        <fullName evidence="2">phosphoribosylanthranilate isomerase</fullName>
        <ecNumber evidence="2">5.3.1.24</ecNumber>
    </recommendedName>
</protein>
<dbReference type="InterPro" id="IPR013785">
    <property type="entry name" value="Aldolase_TIM"/>
</dbReference>
<dbReference type="GO" id="GO:0000162">
    <property type="term" value="P:L-tryptophan biosynthetic process"/>
    <property type="evidence" value="ECO:0007669"/>
    <property type="project" value="UniProtKB-UniPathway"/>
</dbReference>
<comment type="caution">
    <text evidence="8">The sequence shown here is derived from an EMBL/GenBank/DDBJ whole genome shotgun (WGS) entry which is preliminary data.</text>
</comment>
<dbReference type="Gene3D" id="3.20.20.70">
    <property type="entry name" value="Aldolase class I"/>
    <property type="match status" value="1"/>
</dbReference>
<comment type="pathway">
    <text evidence="1">Amino-acid biosynthesis; L-tryptophan biosynthesis; L-tryptophan from chorismate: step 3/5.</text>
</comment>
<reference evidence="8" key="1">
    <citation type="submission" date="2013-08" db="EMBL/GenBank/DDBJ databases">
        <authorList>
            <person name="Mendez C."/>
            <person name="Richter M."/>
            <person name="Ferrer M."/>
            <person name="Sanchez J."/>
        </authorList>
    </citation>
    <scope>NUCLEOTIDE SEQUENCE</scope>
</reference>
<dbReference type="EMBL" id="AUZY01006989">
    <property type="protein sequence ID" value="EQD52001.1"/>
    <property type="molecule type" value="Genomic_DNA"/>
</dbReference>
<dbReference type="AlphaFoldDB" id="T0ZUQ5"/>
<dbReference type="CDD" id="cd00405">
    <property type="entry name" value="PRAI"/>
    <property type="match status" value="1"/>
</dbReference>
<evidence type="ECO:0000256" key="4">
    <source>
        <dbReference type="ARBA" id="ARBA00022822"/>
    </source>
</evidence>
<reference evidence="8" key="2">
    <citation type="journal article" date="2014" name="ISME J.">
        <title>Microbial stratification in low pH oxic and suboxic macroscopic growths along an acid mine drainage.</title>
        <authorList>
            <person name="Mendez-Garcia C."/>
            <person name="Mesa V."/>
            <person name="Sprenger R.R."/>
            <person name="Richter M."/>
            <person name="Diez M.S."/>
            <person name="Solano J."/>
            <person name="Bargiela R."/>
            <person name="Golyshina O.V."/>
            <person name="Manteca A."/>
            <person name="Ramos J.L."/>
            <person name="Gallego J.R."/>
            <person name="Llorente I."/>
            <person name="Martins Dos Santos V.A."/>
            <person name="Jensen O.N."/>
            <person name="Pelaez A.I."/>
            <person name="Sanchez J."/>
            <person name="Ferrer M."/>
        </authorList>
    </citation>
    <scope>NUCLEOTIDE SEQUENCE</scope>
</reference>
<organism evidence="8">
    <name type="scientific">mine drainage metagenome</name>
    <dbReference type="NCBI Taxonomy" id="410659"/>
    <lineage>
        <taxon>unclassified sequences</taxon>
        <taxon>metagenomes</taxon>
        <taxon>ecological metagenomes</taxon>
    </lineage>
</organism>
<gene>
    <name evidence="8" type="ORF">B1B_10772</name>
</gene>
<dbReference type="UniPathway" id="UPA00035">
    <property type="reaction ID" value="UER00042"/>
</dbReference>
<proteinExistence type="predicted"/>
<evidence type="ECO:0000313" key="8">
    <source>
        <dbReference type="EMBL" id="EQD52001.1"/>
    </source>
</evidence>
<dbReference type="InterPro" id="IPR011060">
    <property type="entry name" value="RibuloseP-bd_barrel"/>
</dbReference>
<dbReference type="Pfam" id="PF00697">
    <property type="entry name" value="PRAI"/>
    <property type="match status" value="1"/>
</dbReference>
<sequence length="138" mass="14563">VQLHLRSCPLELVAQLEVPVWPFVGVGGAMPPWTVRWWPDLPLMLDTLSPAGAGGTGRALDLEVARVVASHRPIWLAGGLGPDNVGLAVSTVRPFGVDASSRLEVRPGVKDHGLVTRFVAAARRAAHPPSGDNGARSE</sequence>
<evidence type="ECO:0000256" key="3">
    <source>
        <dbReference type="ARBA" id="ARBA00022605"/>
    </source>
</evidence>
<dbReference type="InterPro" id="IPR044643">
    <property type="entry name" value="TrpF_fam"/>
</dbReference>
<dbReference type="InterPro" id="IPR001240">
    <property type="entry name" value="PRAI_dom"/>
</dbReference>
<keyword evidence="3" id="KW-0028">Amino-acid biosynthesis</keyword>
<dbReference type="GO" id="GO:0004640">
    <property type="term" value="F:phosphoribosylanthranilate isomerase activity"/>
    <property type="evidence" value="ECO:0007669"/>
    <property type="project" value="UniProtKB-EC"/>
</dbReference>
<evidence type="ECO:0000256" key="1">
    <source>
        <dbReference type="ARBA" id="ARBA00004664"/>
    </source>
</evidence>